<protein>
    <submittedName>
        <fullName evidence="3">Uncharacterized protein</fullName>
    </submittedName>
</protein>
<proteinExistence type="predicted"/>
<reference evidence="3" key="1">
    <citation type="journal article" date="2020" name="bioRxiv">
        <title>Chromosome-level reference genome of the European wasp spider Argiope bruennichi: a resource for studies on range expansion and evolutionary adaptation.</title>
        <authorList>
            <person name="Sheffer M.M."/>
            <person name="Hoppe A."/>
            <person name="Krehenwinkel H."/>
            <person name="Uhl G."/>
            <person name="Kuss A.W."/>
            <person name="Jensen L."/>
            <person name="Jensen C."/>
            <person name="Gillespie R.G."/>
            <person name="Hoff K.J."/>
            <person name="Prost S."/>
        </authorList>
    </citation>
    <scope>NUCLEOTIDE SEQUENCE</scope>
</reference>
<feature type="compositionally biased region" description="Polar residues" evidence="1">
    <location>
        <begin position="703"/>
        <end position="712"/>
    </location>
</feature>
<feature type="region of interest" description="Disordered" evidence="1">
    <location>
        <begin position="337"/>
        <end position="357"/>
    </location>
</feature>
<feature type="region of interest" description="Disordered" evidence="1">
    <location>
        <begin position="553"/>
        <end position="575"/>
    </location>
</feature>
<feature type="compositionally biased region" description="Polar residues" evidence="1">
    <location>
        <begin position="686"/>
        <end position="697"/>
    </location>
</feature>
<feature type="compositionally biased region" description="Low complexity" evidence="1">
    <location>
        <begin position="713"/>
        <end position="728"/>
    </location>
</feature>
<comment type="caution">
    <text evidence="3">The sequence shown here is derived from an EMBL/GenBank/DDBJ whole genome shotgun (WGS) entry which is preliminary data.</text>
</comment>
<feature type="compositionally biased region" description="Polar residues" evidence="1">
    <location>
        <begin position="562"/>
        <end position="575"/>
    </location>
</feature>
<evidence type="ECO:0000256" key="2">
    <source>
        <dbReference type="SAM" id="Phobius"/>
    </source>
</evidence>
<feature type="transmembrane region" description="Helical" evidence="2">
    <location>
        <begin position="472"/>
        <end position="493"/>
    </location>
</feature>
<feature type="region of interest" description="Disordered" evidence="1">
    <location>
        <begin position="686"/>
        <end position="728"/>
    </location>
</feature>
<keyword evidence="4" id="KW-1185">Reference proteome</keyword>
<keyword evidence="2" id="KW-0812">Transmembrane</keyword>
<gene>
    <name evidence="3" type="ORF">HNY73_009441</name>
</gene>
<dbReference type="AlphaFoldDB" id="A0A8T0FER3"/>
<name>A0A8T0FER3_ARGBR</name>
<keyword evidence="2" id="KW-0472">Membrane</keyword>
<dbReference type="Proteomes" id="UP000807504">
    <property type="component" value="Unassembled WGS sequence"/>
</dbReference>
<dbReference type="EMBL" id="JABXBU010000015">
    <property type="protein sequence ID" value="KAF8787889.1"/>
    <property type="molecule type" value="Genomic_DNA"/>
</dbReference>
<accession>A0A8T0FER3</accession>
<reference evidence="3" key="2">
    <citation type="submission" date="2020-06" db="EMBL/GenBank/DDBJ databases">
        <authorList>
            <person name="Sheffer M."/>
        </authorList>
    </citation>
    <scope>NUCLEOTIDE SEQUENCE</scope>
</reference>
<evidence type="ECO:0000313" key="3">
    <source>
        <dbReference type="EMBL" id="KAF8787889.1"/>
    </source>
</evidence>
<keyword evidence="2" id="KW-1133">Transmembrane helix</keyword>
<evidence type="ECO:0000313" key="4">
    <source>
        <dbReference type="Proteomes" id="UP000807504"/>
    </source>
</evidence>
<feature type="compositionally biased region" description="Polar residues" evidence="1">
    <location>
        <begin position="348"/>
        <end position="357"/>
    </location>
</feature>
<organism evidence="3 4">
    <name type="scientific">Argiope bruennichi</name>
    <name type="common">Wasp spider</name>
    <name type="synonym">Aranea bruennichi</name>
    <dbReference type="NCBI Taxonomy" id="94029"/>
    <lineage>
        <taxon>Eukaryota</taxon>
        <taxon>Metazoa</taxon>
        <taxon>Ecdysozoa</taxon>
        <taxon>Arthropoda</taxon>
        <taxon>Chelicerata</taxon>
        <taxon>Arachnida</taxon>
        <taxon>Araneae</taxon>
        <taxon>Araneomorphae</taxon>
        <taxon>Entelegynae</taxon>
        <taxon>Araneoidea</taxon>
        <taxon>Araneidae</taxon>
        <taxon>Argiope</taxon>
    </lineage>
</organism>
<sequence length="728" mass="84069">MEEELNPIHKQSDPLDFIAVRDTVEEDIVDLQPMMPTAKDNLEENVINAVARNNLWKENKIPPNKPQEYFEPFENKANFFGNQMSRNNKNFRQGNVGLSSDIMQSHLTQNENFLSDSRTNNRFAKGIDLNDFSLNLIKKLNGLKRSSTYKRSEVVAQNLAFDRFSNQKKVLENNHHRKVKNLRHAKDFYRKPSVSLWGNHQFNSPRQRFSEDLMYRRKVSDYPRTPFQMNFKDKKFQYHRPKLYQNQKLIFTTPSSEPLIRIVLNGNQNTSNKPGSSNIHFPDKKLLNQFANFIEKLDNNNVSSTILSLDIEEMGNNTKKREQNSNTVTPQIKEKKTVEKQMDGMQLKSESASRNQQLETYSENMADTYSSTKITNSPLKLKEANETNLSEPLQKTKRTNMFDPSQVSGVNLNPLTTVSLFSSTQINGTTDDVIQIELFGDFAAYSVIGREKKAVKERKSKALLEYWKRADLILTGLAGFTGLVLIIACITYGQFKRKRQAKYEEIEKANDTKNGESYSKKGSEKSYGIFKNIFRSAKKDRTKRLEEEKLKRTNRKERYDSHVQNSGVTNFGNLNKTRNENFRTERKRSLSNDHVRYILKDIPQEKYTLFELEHPQFENENLIEESNFEKGPEIMNQKGVSDRNICRAISRINQERNIALTFDKNDDSHVMKTEAFSKPILKHFSSESSIQNVSQDNSEPESNETAMHSSSDSASKLNNLPSLPSVSS</sequence>
<evidence type="ECO:0000256" key="1">
    <source>
        <dbReference type="SAM" id="MobiDB-lite"/>
    </source>
</evidence>